<organism evidence="1">
    <name type="scientific">uncultured Caudovirales phage</name>
    <dbReference type="NCBI Taxonomy" id="2100421"/>
    <lineage>
        <taxon>Viruses</taxon>
        <taxon>Duplodnaviria</taxon>
        <taxon>Heunggongvirae</taxon>
        <taxon>Uroviricota</taxon>
        <taxon>Caudoviricetes</taxon>
        <taxon>Peduoviridae</taxon>
        <taxon>Maltschvirus</taxon>
        <taxon>Maltschvirus maltsch</taxon>
    </lineage>
</organism>
<accession>A0A6J5NNP2</accession>
<reference evidence="1" key="1">
    <citation type="submission" date="2020-04" db="EMBL/GenBank/DDBJ databases">
        <authorList>
            <person name="Chiriac C."/>
            <person name="Salcher M."/>
            <person name="Ghai R."/>
            <person name="Kavagutti S V."/>
        </authorList>
    </citation>
    <scope>NUCLEOTIDE SEQUENCE</scope>
</reference>
<gene>
    <name evidence="1" type="ORF">UFOVP699_52</name>
</gene>
<proteinExistence type="predicted"/>
<sequence>MNTAQDFVNWLEGFLDACKNSPSPQQIREVRKKMTSLPKTEDRLKVNRSTGEVYNSLWSNSVDPVPVDHFSTISLVPPGSNIPNNGPLDEEFMAAIERNKSASTLEELAD</sequence>
<name>A0A6J5NNP2_9CAUD</name>
<dbReference type="EMBL" id="LR796670">
    <property type="protein sequence ID" value="CAB4159001.1"/>
    <property type="molecule type" value="Genomic_DNA"/>
</dbReference>
<evidence type="ECO:0000313" key="1">
    <source>
        <dbReference type="EMBL" id="CAB4159001.1"/>
    </source>
</evidence>
<protein>
    <submittedName>
        <fullName evidence="1">Uncharacterized protein</fullName>
    </submittedName>
</protein>